<sequence length="459" mass="51575">MGESIIDPKQRVDYSVVDSILNKTYTDKDANDATAGYITTLALISKGLRTRRLNNSELGIEPVLPLLDQLDDERVKLSLNIFDTIPSTSMIDEIFHNVNAAVAQRVHAALGDKALLRRYPIPTLTKFEAYTQKVRNLGVDLDTTNSSTFQNSLLKIKDPIERKAVEAVLIKCMPRGKYIIAGKTDPDSLGHYLFNLPSYTHFTAPLRRYADIIVHRQFKAAITNPESYRDEIDSLKMNSDYCNFKKDCAKAAQEQAIHLLLCQTINEMSKETGQILVMGTILQVYESSFDVFLPEFGIEKRVHGDQLPLRKAEFDKTQRVLELYWEPGVDAATYVPPDEREPLSYRASIKNKYRSSAKEAAAKQADQLANSVSDELIEKFAKLDLSLPTVESLQKGADGSDGSLGPYMKECITRIEGDNYVQEVRELKKVPILLKSEVGMTLPCLTVRTLNPFAELSKK</sequence>
<organism evidence="1 2">
    <name type="scientific">Ambrosiozyma monospora</name>
    <name type="common">Yeast</name>
    <name type="synonym">Endomycopsis monosporus</name>
    <dbReference type="NCBI Taxonomy" id="43982"/>
    <lineage>
        <taxon>Eukaryota</taxon>
        <taxon>Fungi</taxon>
        <taxon>Dikarya</taxon>
        <taxon>Ascomycota</taxon>
        <taxon>Saccharomycotina</taxon>
        <taxon>Pichiomycetes</taxon>
        <taxon>Pichiales</taxon>
        <taxon>Pichiaceae</taxon>
        <taxon>Ambrosiozyma</taxon>
    </lineage>
</organism>
<gene>
    <name evidence="1" type="ORF">Amon02_000733900</name>
</gene>
<dbReference type="Proteomes" id="UP001165064">
    <property type="component" value="Unassembled WGS sequence"/>
</dbReference>
<proteinExistence type="predicted"/>
<dbReference type="EMBL" id="BSXS01006083">
    <property type="protein sequence ID" value="GME85065.1"/>
    <property type="molecule type" value="Genomic_DNA"/>
</dbReference>
<protein>
    <submittedName>
        <fullName evidence="1">Unnamed protein product</fullName>
    </submittedName>
</protein>
<name>A0ACB5TBD5_AMBMO</name>
<evidence type="ECO:0000313" key="1">
    <source>
        <dbReference type="EMBL" id="GME85065.1"/>
    </source>
</evidence>
<evidence type="ECO:0000313" key="2">
    <source>
        <dbReference type="Proteomes" id="UP001165064"/>
    </source>
</evidence>
<comment type="caution">
    <text evidence="1">The sequence shown here is derived from an EMBL/GenBank/DDBJ whole genome shotgun (WGS) entry which is preliminary data.</text>
</comment>
<reference evidence="1" key="1">
    <citation type="submission" date="2023-04" db="EMBL/GenBank/DDBJ databases">
        <title>Ambrosiozyma monospora NBRC 10751.</title>
        <authorList>
            <person name="Ichikawa N."/>
            <person name="Sato H."/>
            <person name="Tonouchi N."/>
        </authorList>
    </citation>
    <scope>NUCLEOTIDE SEQUENCE</scope>
    <source>
        <strain evidence="1">NBRC 10751</strain>
    </source>
</reference>
<accession>A0ACB5TBD5</accession>
<keyword evidence="2" id="KW-1185">Reference proteome</keyword>